<accession>A0A9P5LAR2</accession>
<evidence type="ECO:0000256" key="2">
    <source>
        <dbReference type="ARBA" id="ARBA00022692"/>
    </source>
</evidence>
<feature type="chain" id="PRO_5040138505" description="YEATS domain-containing protein" evidence="9">
    <location>
        <begin position="20"/>
        <end position="545"/>
    </location>
</feature>
<feature type="signal peptide" evidence="9">
    <location>
        <begin position="1"/>
        <end position="19"/>
    </location>
</feature>
<dbReference type="CDD" id="cd16905">
    <property type="entry name" value="YEATS_Taf14_like"/>
    <property type="match status" value="1"/>
</dbReference>
<dbReference type="InterPro" id="IPR055129">
    <property type="entry name" value="YEATS_dom"/>
</dbReference>
<evidence type="ECO:0000256" key="7">
    <source>
        <dbReference type="SAM" id="MobiDB-lite"/>
    </source>
</evidence>
<keyword evidence="2 8" id="KW-0812">Transmembrane</keyword>
<dbReference type="PANTHER" id="PTHR15549:SF34">
    <property type="entry name" value="MID2 DOMAIN-CONTAINING PROTEIN"/>
    <property type="match status" value="1"/>
</dbReference>
<evidence type="ECO:0000313" key="11">
    <source>
        <dbReference type="EMBL" id="KAF7541203.1"/>
    </source>
</evidence>
<keyword evidence="4 8" id="KW-0472">Membrane</keyword>
<sequence>MRRPAALLAWGALGSPAAAWLNNPFLKSLAEESWTPPTETGLPVAGDQDQLAMGFSPRPTEAPELYGRMELAERMAGYTLGTDTCGYIKDGNSFTCITAGATCTYSDDYIGCCDPSSDCNVVKTTCIDYDASFSGACDLPSDFHTLCCGTSAYGACYTYVVSTTGSGSDPDSTFTLLDCSATTGTSTLFDYDPAWALTHISSAEDSSVTSDATATDTTATDTTASGTATTSTAPATSTSSKKDGTPIGPIVGGAVGGVAVIALIGVAIFFFLRKKKAKQAAPAAAARRRRPTDLFRHRSLAPTMPTPRTRRSATPRKPRADDLQRKVKVVTEQHIIDKPAIDGFPMREWSLKIFLIDEDGTERPADVFTKVVYNLHPTFDNPVQTFVKPPFLCSNEGWGEFDFSIDCYTTEKTKLAPIIQDLNFTQNKYEVVHNVTFKNPSQALQERLRETGPLPTDDDHRPKKKGVATKKSAQKFDYEKIAEALEKLEEEDLLRVIQLINENKGPDTYIRSDVEAGEFSIDLYTMPEGLSTKLWDHLSKKGLVT</sequence>
<evidence type="ECO:0000256" key="3">
    <source>
        <dbReference type="ARBA" id="ARBA00022989"/>
    </source>
</evidence>
<dbReference type="PROSITE" id="PS51037">
    <property type="entry name" value="YEATS"/>
    <property type="match status" value="1"/>
</dbReference>
<evidence type="ECO:0000256" key="8">
    <source>
        <dbReference type="SAM" id="Phobius"/>
    </source>
</evidence>
<comment type="subcellular location">
    <subcellularLocation>
        <location evidence="1">Membrane</location>
        <topology evidence="1">Single-pass membrane protein</topology>
    </subcellularLocation>
    <subcellularLocation>
        <location evidence="6">Nucleus</location>
    </subcellularLocation>
</comment>
<evidence type="ECO:0000259" key="10">
    <source>
        <dbReference type="PROSITE" id="PS51037"/>
    </source>
</evidence>
<reference evidence="11" key="1">
    <citation type="submission" date="2020-03" db="EMBL/GenBank/DDBJ databases">
        <title>Draft Genome Sequence of Cylindrodendrum hubeiense.</title>
        <authorList>
            <person name="Buettner E."/>
            <person name="Kellner H."/>
        </authorList>
    </citation>
    <scope>NUCLEOTIDE SEQUENCE</scope>
    <source>
        <strain evidence="11">IHI 201604</strain>
    </source>
</reference>
<keyword evidence="12" id="KW-1185">Reference proteome</keyword>
<keyword evidence="3 8" id="KW-1133">Transmembrane helix</keyword>
<dbReference type="Gene3D" id="2.60.40.1970">
    <property type="entry name" value="YEATS domain"/>
    <property type="match status" value="1"/>
</dbReference>
<comment type="caution">
    <text evidence="11">The sequence shown here is derived from an EMBL/GenBank/DDBJ whole genome shotgun (WGS) entry which is preliminary data.</text>
</comment>
<gene>
    <name evidence="11" type="ORF">G7Z17_g12021</name>
</gene>
<dbReference type="Pfam" id="PF03366">
    <property type="entry name" value="YEATS"/>
    <property type="match status" value="1"/>
</dbReference>
<evidence type="ECO:0000256" key="9">
    <source>
        <dbReference type="SAM" id="SignalP"/>
    </source>
</evidence>
<organism evidence="11 12">
    <name type="scientific">Cylindrodendrum hubeiense</name>
    <dbReference type="NCBI Taxonomy" id="595255"/>
    <lineage>
        <taxon>Eukaryota</taxon>
        <taxon>Fungi</taxon>
        <taxon>Dikarya</taxon>
        <taxon>Ascomycota</taxon>
        <taxon>Pezizomycotina</taxon>
        <taxon>Sordariomycetes</taxon>
        <taxon>Hypocreomycetidae</taxon>
        <taxon>Hypocreales</taxon>
        <taxon>Nectriaceae</taxon>
        <taxon>Cylindrodendrum</taxon>
    </lineage>
</organism>
<evidence type="ECO:0000256" key="4">
    <source>
        <dbReference type="ARBA" id="ARBA00023136"/>
    </source>
</evidence>
<feature type="region of interest" description="Disordered" evidence="7">
    <location>
        <begin position="208"/>
        <end position="247"/>
    </location>
</feature>
<feature type="region of interest" description="Disordered" evidence="7">
    <location>
        <begin position="451"/>
        <end position="471"/>
    </location>
</feature>
<feature type="domain" description="YEATS" evidence="10">
    <location>
        <begin position="319"/>
        <end position="451"/>
    </location>
</feature>
<evidence type="ECO:0000313" key="12">
    <source>
        <dbReference type="Proteomes" id="UP000722485"/>
    </source>
</evidence>
<feature type="region of interest" description="Disordered" evidence="7">
    <location>
        <begin position="281"/>
        <end position="324"/>
    </location>
</feature>
<keyword evidence="9" id="KW-0732">Signal</keyword>
<dbReference type="AlphaFoldDB" id="A0A9P5LAR2"/>
<proteinExistence type="predicted"/>
<feature type="compositionally biased region" description="Basic residues" evidence="7">
    <location>
        <begin position="308"/>
        <end position="317"/>
    </location>
</feature>
<dbReference type="EMBL" id="JAANBB010000502">
    <property type="protein sequence ID" value="KAF7541203.1"/>
    <property type="molecule type" value="Genomic_DNA"/>
</dbReference>
<dbReference type="GO" id="GO:0016020">
    <property type="term" value="C:membrane"/>
    <property type="evidence" value="ECO:0007669"/>
    <property type="project" value="UniProtKB-SubCell"/>
</dbReference>
<evidence type="ECO:0000256" key="6">
    <source>
        <dbReference type="PROSITE-ProRule" id="PRU00376"/>
    </source>
</evidence>
<evidence type="ECO:0000256" key="1">
    <source>
        <dbReference type="ARBA" id="ARBA00004167"/>
    </source>
</evidence>
<dbReference type="GO" id="GO:0005634">
    <property type="term" value="C:nucleus"/>
    <property type="evidence" value="ECO:0007669"/>
    <property type="project" value="UniProtKB-SubCell"/>
</dbReference>
<feature type="transmembrane region" description="Helical" evidence="8">
    <location>
        <begin position="250"/>
        <end position="272"/>
    </location>
</feature>
<dbReference type="PANTHER" id="PTHR15549">
    <property type="entry name" value="PAIRED IMMUNOGLOBULIN-LIKE TYPE 2 RECEPTOR"/>
    <property type="match status" value="1"/>
</dbReference>
<dbReference type="OrthoDB" id="1741717at2759"/>
<dbReference type="InterPro" id="IPR051694">
    <property type="entry name" value="Immunoregulatory_rcpt-like"/>
</dbReference>
<dbReference type="GO" id="GO:0071944">
    <property type="term" value="C:cell periphery"/>
    <property type="evidence" value="ECO:0007669"/>
    <property type="project" value="UniProtKB-ARBA"/>
</dbReference>
<dbReference type="Proteomes" id="UP000722485">
    <property type="component" value="Unassembled WGS sequence"/>
</dbReference>
<keyword evidence="5 6" id="KW-0539">Nucleus</keyword>
<evidence type="ECO:0000256" key="5">
    <source>
        <dbReference type="ARBA" id="ARBA00023242"/>
    </source>
</evidence>
<protein>
    <recommendedName>
        <fullName evidence="10">YEATS domain-containing protein</fullName>
    </recommendedName>
</protein>
<feature type="compositionally biased region" description="Low complexity" evidence="7">
    <location>
        <begin position="208"/>
        <end position="239"/>
    </location>
</feature>
<dbReference type="InterPro" id="IPR038704">
    <property type="entry name" value="YEAST_sf"/>
</dbReference>
<name>A0A9P5LAR2_9HYPO</name>